<feature type="transmembrane region" description="Helical" evidence="5">
    <location>
        <begin position="196"/>
        <end position="217"/>
    </location>
</feature>
<dbReference type="Gene3D" id="1.20.1250.20">
    <property type="entry name" value="MFS general substrate transporter like domains"/>
    <property type="match status" value="1"/>
</dbReference>
<reference evidence="7" key="1">
    <citation type="submission" date="2022-01" db="EMBL/GenBank/DDBJ databases">
        <title>PSI-footprinting approach for the identification of protein synthesis inhibitor producers.</title>
        <authorList>
            <person name="Handel F."/>
            <person name="Kulik A."/>
            <person name="Wex K.W."/>
            <person name="Berscheid A."/>
            <person name="Saur J.S."/>
            <person name="Winkler A."/>
            <person name="Wibberg D."/>
            <person name="Kalinowski J."/>
            <person name="Broetz-Oesterhelt H."/>
            <person name="Mast Y."/>
        </authorList>
    </citation>
    <scope>NUCLEOTIDE SEQUENCE</scope>
    <source>
        <strain evidence="7">KNN 49.3e</strain>
    </source>
</reference>
<gene>
    <name evidence="7" type="ORF">L1857_14330</name>
</gene>
<feature type="transmembrane region" description="Helical" evidence="5">
    <location>
        <begin position="296"/>
        <end position="318"/>
    </location>
</feature>
<dbReference type="Pfam" id="PF07690">
    <property type="entry name" value="MFS_1"/>
    <property type="match status" value="1"/>
</dbReference>
<evidence type="ECO:0000256" key="2">
    <source>
        <dbReference type="ARBA" id="ARBA00022692"/>
    </source>
</evidence>
<dbReference type="Proteomes" id="UP000830158">
    <property type="component" value="Chromosome"/>
</dbReference>
<keyword evidence="2 5" id="KW-0812">Transmembrane</keyword>
<proteinExistence type="predicted"/>
<evidence type="ECO:0000256" key="1">
    <source>
        <dbReference type="ARBA" id="ARBA00004651"/>
    </source>
</evidence>
<feature type="transmembrane region" description="Helical" evidence="5">
    <location>
        <begin position="263"/>
        <end position="284"/>
    </location>
</feature>
<evidence type="ECO:0000256" key="5">
    <source>
        <dbReference type="SAM" id="Phobius"/>
    </source>
</evidence>
<dbReference type="InterPro" id="IPR020846">
    <property type="entry name" value="MFS_dom"/>
</dbReference>
<dbReference type="PRINTS" id="PR01036">
    <property type="entry name" value="TCRTETB"/>
</dbReference>
<accession>A0ABY4NV70</accession>
<feature type="transmembrane region" description="Helical" evidence="5">
    <location>
        <begin position="355"/>
        <end position="378"/>
    </location>
</feature>
<feature type="transmembrane region" description="Helical" evidence="5">
    <location>
        <begin position="390"/>
        <end position="414"/>
    </location>
</feature>
<dbReference type="SUPFAM" id="SSF103473">
    <property type="entry name" value="MFS general substrate transporter"/>
    <property type="match status" value="1"/>
</dbReference>
<keyword evidence="4 5" id="KW-0472">Membrane</keyword>
<organism evidence="7 8">
    <name type="scientific">Amycolatopsis thermalba</name>
    <dbReference type="NCBI Taxonomy" id="944492"/>
    <lineage>
        <taxon>Bacteria</taxon>
        <taxon>Bacillati</taxon>
        <taxon>Actinomycetota</taxon>
        <taxon>Actinomycetes</taxon>
        <taxon>Pseudonocardiales</taxon>
        <taxon>Pseudonocardiaceae</taxon>
        <taxon>Amycolatopsis</taxon>
    </lineage>
</organism>
<keyword evidence="8" id="KW-1185">Reference proteome</keyword>
<evidence type="ECO:0000256" key="3">
    <source>
        <dbReference type="ARBA" id="ARBA00022989"/>
    </source>
</evidence>
<sequence>MSTTATGRRALFACLVLVTALGALDQTIVATALPAIVTELGAPSRVSWVVTAYALALTAAMPAAGALGDRFGHRRVLALSIGVFVISSGACGLAGNVEFLAAARLAQGLGGAGLLVLPQAVVAGAVPARERTAFLGPLGAVYAVATVAGPLLGGWLTDLASWRWIFWLNLPLGAAAAALVLVAVPAGRRPDAPARFDTTGAVLLAAAASGLVLVTTAVAETGWHAATVTAAAGTAVVAAAALAWERRAADPVLPVTLARDRTVLLCCLLALAGGIGLFGVLAYVPTWVQEVYRTSATTGGLLLLPVTAGIVAGVNASGFAVRRWGAWRPFPVAGCALSGGAAAALASIGEAPLPVVAALLALLGLGTGLFMQIVVVVAQDAGGARRAGAVTAGLAFVREAGVTVGAAVLGALVARAAGGSYAPVFATAAMCFAAGFAYALALPDRRLESE</sequence>
<feature type="transmembrane region" description="Helical" evidence="5">
    <location>
        <begin position="133"/>
        <end position="152"/>
    </location>
</feature>
<feature type="transmembrane region" description="Helical" evidence="5">
    <location>
        <begin position="46"/>
        <end position="64"/>
    </location>
</feature>
<comment type="subcellular location">
    <subcellularLocation>
        <location evidence="1">Cell membrane</location>
        <topology evidence="1">Multi-pass membrane protein</topology>
    </subcellularLocation>
</comment>
<dbReference type="PANTHER" id="PTHR23501">
    <property type="entry name" value="MAJOR FACILITATOR SUPERFAMILY"/>
    <property type="match status" value="1"/>
</dbReference>
<evidence type="ECO:0000313" key="8">
    <source>
        <dbReference type="Proteomes" id="UP000830158"/>
    </source>
</evidence>
<dbReference type="PROSITE" id="PS50850">
    <property type="entry name" value="MFS"/>
    <property type="match status" value="1"/>
</dbReference>
<dbReference type="InterPro" id="IPR011701">
    <property type="entry name" value="MFS"/>
</dbReference>
<feature type="transmembrane region" description="Helical" evidence="5">
    <location>
        <begin position="223"/>
        <end position="243"/>
    </location>
</feature>
<protein>
    <submittedName>
        <fullName evidence="7">MFS transporter</fullName>
    </submittedName>
</protein>
<name>A0ABY4NV70_9PSEU</name>
<evidence type="ECO:0000313" key="7">
    <source>
        <dbReference type="EMBL" id="UQS23925.1"/>
    </source>
</evidence>
<dbReference type="RefSeq" id="WP_249465303.1">
    <property type="nucleotide sequence ID" value="NZ_CP091196.1"/>
</dbReference>
<dbReference type="PANTHER" id="PTHR23501:SF197">
    <property type="entry name" value="COMD"/>
    <property type="match status" value="1"/>
</dbReference>
<feature type="transmembrane region" description="Helical" evidence="5">
    <location>
        <begin position="164"/>
        <end position="184"/>
    </location>
</feature>
<evidence type="ECO:0000259" key="6">
    <source>
        <dbReference type="PROSITE" id="PS50850"/>
    </source>
</evidence>
<feature type="transmembrane region" description="Helical" evidence="5">
    <location>
        <begin position="76"/>
        <end position="95"/>
    </location>
</feature>
<dbReference type="InterPro" id="IPR036259">
    <property type="entry name" value="MFS_trans_sf"/>
</dbReference>
<dbReference type="Gene3D" id="1.20.1720.10">
    <property type="entry name" value="Multidrug resistance protein D"/>
    <property type="match status" value="1"/>
</dbReference>
<feature type="transmembrane region" description="Helical" evidence="5">
    <location>
        <begin position="101"/>
        <end position="126"/>
    </location>
</feature>
<keyword evidence="3 5" id="KW-1133">Transmembrane helix</keyword>
<feature type="transmembrane region" description="Helical" evidence="5">
    <location>
        <begin position="330"/>
        <end position="349"/>
    </location>
</feature>
<feature type="transmembrane region" description="Helical" evidence="5">
    <location>
        <begin position="420"/>
        <end position="441"/>
    </location>
</feature>
<dbReference type="EMBL" id="CP091196">
    <property type="protein sequence ID" value="UQS23925.1"/>
    <property type="molecule type" value="Genomic_DNA"/>
</dbReference>
<evidence type="ECO:0000256" key="4">
    <source>
        <dbReference type="ARBA" id="ARBA00023136"/>
    </source>
</evidence>
<feature type="domain" description="Major facilitator superfamily (MFS) profile" evidence="6">
    <location>
        <begin position="11"/>
        <end position="446"/>
    </location>
</feature>